<comment type="caution">
    <text evidence="1">The sequence shown here is derived from an EMBL/GenBank/DDBJ whole genome shotgun (WGS) entry which is preliminary data.</text>
</comment>
<keyword evidence="2" id="KW-1185">Reference proteome</keyword>
<name>A0A7M4BQ05_9ACTN</name>
<dbReference type="AlphaFoldDB" id="A0A7M4BQ05"/>
<dbReference type="Gene3D" id="3.40.50.2300">
    <property type="match status" value="1"/>
</dbReference>
<reference evidence="2" key="1">
    <citation type="submission" date="2019-06" db="EMBL/GenBank/DDBJ databases">
        <title>Gordonia isolated from sludge of a wastewater treatment plant.</title>
        <authorList>
            <person name="Tamura T."/>
            <person name="Aoyama K."/>
            <person name="Kang Y."/>
            <person name="Saito S."/>
            <person name="Akiyama N."/>
            <person name="Yazawa K."/>
            <person name="Gonoi T."/>
            <person name="Mikami Y."/>
        </authorList>
    </citation>
    <scope>NUCLEOTIDE SEQUENCE [LARGE SCALE GENOMIC DNA]</scope>
    <source>
        <strain evidence="2">NBRC 107697</strain>
    </source>
</reference>
<gene>
    <name evidence="1" type="ORF">nbrc107697_00050</name>
</gene>
<organism evidence="1 2">
    <name type="scientific">Gordonia crocea</name>
    <dbReference type="NCBI Taxonomy" id="589162"/>
    <lineage>
        <taxon>Bacteria</taxon>
        <taxon>Bacillati</taxon>
        <taxon>Actinomycetota</taxon>
        <taxon>Actinomycetes</taxon>
        <taxon>Mycobacteriales</taxon>
        <taxon>Gordoniaceae</taxon>
        <taxon>Gordonia</taxon>
    </lineage>
</organism>
<evidence type="ECO:0000313" key="1">
    <source>
        <dbReference type="EMBL" id="GED95966.1"/>
    </source>
</evidence>
<protein>
    <submittedName>
        <fullName evidence="1">Uncharacterized protein</fullName>
    </submittedName>
</protein>
<dbReference type="Proteomes" id="UP000444980">
    <property type="component" value="Unassembled WGS sequence"/>
</dbReference>
<evidence type="ECO:0000313" key="2">
    <source>
        <dbReference type="Proteomes" id="UP000444980"/>
    </source>
</evidence>
<proteinExistence type="predicted"/>
<sequence>MGDVVAAPLRTAFAGAHVVVAHDRDAVADAIAARVRFDVVSADLVFNHPAHEWTFDGLDVIEMLIRTKRTAPVLLARQGTSIEADLLAEAVARTDIAGVVSKSDGLQTLIEALRAVAFGQGVRYTGQLDNRPSLYEHFSSRRGTTAGRLAGAIASGAAVDNASLATAAKVSANTASKVAPNYLGPIMLARREHDDRLPLTQAAVYRWCGLHARYIVSWCRRNGHEDVLAPLPA</sequence>
<accession>A0A7M4BQ05</accession>
<dbReference type="EMBL" id="BJOU01000001">
    <property type="protein sequence ID" value="GED95966.1"/>
    <property type="molecule type" value="Genomic_DNA"/>
</dbReference>